<dbReference type="AlphaFoldDB" id="A0AAV2YN72"/>
<dbReference type="SFLD" id="SFLDS00003">
    <property type="entry name" value="Haloacid_Dehalogenase"/>
    <property type="match status" value="1"/>
</dbReference>
<feature type="active site" description="Proton donor" evidence="7">
    <location>
        <position position="133"/>
    </location>
</feature>
<dbReference type="EC" id="3.1.3.48" evidence="2"/>
<evidence type="ECO:0000256" key="4">
    <source>
        <dbReference type="ARBA" id="ARBA00022842"/>
    </source>
</evidence>
<evidence type="ECO:0000256" key="10">
    <source>
        <dbReference type="SAM" id="SignalP"/>
    </source>
</evidence>
<keyword evidence="5" id="KW-0904">Protein phosphatase</keyword>
<keyword evidence="4 8" id="KW-0460">Magnesium</keyword>
<feature type="compositionally biased region" description="Polar residues" evidence="9">
    <location>
        <begin position="77"/>
        <end position="86"/>
    </location>
</feature>
<evidence type="ECO:0000313" key="11">
    <source>
        <dbReference type="EMBL" id="DAZ94549.1"/>
    </source>
</evidence>
<evidence type="ECO:0000256" key="7">
    <source>
        <dbReference type="PIRSR" id="PIRSR628472-1"/>
    </source>
</evidence>
<keyword evidence="8" id="KW-0479">Metal-binding</keyword>
<evidence type="ECO:0000256" key="1">
    <source>
        <dbReference type="ARBA" id="ARBA00010501"/>
    </source>
</evidence>
<evidence type="ECO:0000313" key="12">
    <source>
        <dbReference type="Proteomes" id="UP001146120"/>
    </source>
</evidence>
<keyword evidence="3" id="KW-0378">Hydrolase</keyword>
<dbReference type="PANTHER" id="PTHR10190">
    <property type="entry name" value="EYES ABSENT"/>
    <property type="match status" value="1"/>
</dbReference>
<dbReference type="GO" id="GO:0004725">
    <property type="term" value="F:protein tyrosine phosphatase activity"/>
    <property type="evidence" value="ECO:0007669"/>
    <property type="project" value="UniProtKB-EC"/>
</dbReference>
<name>A0AAV2YN72_9STRA</name>
<feature type="signal peptide" evidence="10">
    <location>
        <begin position="1"/>
        <end position="20"/>
    </location>
</feature>
<reference evidence="11" key="1">
    <citation type="submission" date="2022-11" db="EMBL/GenBank/DDBJ databases">
        <authorList>
            <person name="Morgan W.R."/>
            <person name="Tartar A."/>
        </authorList>
    </citation>
    <scope>NUCLEOTIDE SEQUENCE</scope>
    <source>
        <strain evidence="11">ARSEF 373</strain>
    </source>
</reference>
<evidence type="ECO:0000256" key="3">
    <source>
        <dbReference type="ARBA" id="ARBA00022801"/>
    </source>
</evidence>
<dbReference type="InterPro" id="IPR038102">
    <property type="entry name" value="EYA_dom_sf"/>
</dbReference>
<dbReference type="GO" id="GO:0005634">
    <property type="term" value="C:nucleus"/>
    <property type="evidence" value="ECO:0007669"/>
    <property type="project" value="TreeGrafter"/>
</dbReference>
<dbReference type="Proteomes" id="UP001146120">
    <property type="component" value="Unassembled WGS sequence"/>
</dbReference>
<organism evidence="11 12">
    <name type="scientific">Lagenidium giganteum</name>
    <dbReference type="NCBI Taxonomy" id="4803"/>
    <lineage>
        <taxon>Eukaryota</taxon>
        <taxon>Sar</taxon>
        <taxon>Stramenopiles</taxon>
        <taxon>Oomycota</taxon>
        <taxon>Peronosporomycetes</taxon>
        <taxon>Pythiales</taxon>
        <taxon>Pythiaceae</taxon>
    </lineage>
</organism>
<keyword evidence="10" id="KW-0732">Signal</keyword>
<feature type="chain" id="PRO_5043909743" description="protein-tyrosine-phosphatase" evidence="10">
    <location>
        <begin position="21"/>
        <end position="399"/>
    </location>
</feature>
<feature type="active site" description="Nucleophile" evidence="7">
    <location>
        <position position="131"/>
    </location>
</feature>
<evidence type="ECO:0000256" key="2">
    <source>
        <dbReference type="ARBA" id="ARBA00013064"/>
    </source>
</evidence>
<keyword evidence="12" id="KW-1185">Reference proteome</keyword>
<dbReference type="GO" id="GO:0045739">
    <property type="term" value="P:positive regulation of DNA repair"/>
    <property type="evidence" value="ECO:0007669"/>
    <property type="project" value="TreeGrafter"/>
</dbReference>
<feature type="region of interest" description="Disordered" evidence="9">
    <location>
        <begin position="51"/>
        <end position="92"/>
    </location>
</feature>
<protein>
    <recommendedName>
        <fullName evidence="2">protein-tyrosine-phosphatase</fullName>
        <ecNumber evidence="2">3.1.3.48</ecNumber>
    </recommendedName>
</protein>
<sequence length="399" mass="45383">MMAQMMVFLMVFLGICTAMAFLLGVECLESMQRVEKWRFVSTVGSMFVKTTQVNGKSKRDDRDRSNSQSNQPSNNSRAGNGSSHVASSKRRKSNAMDTLCGQGIPSPVVGQFANLDRSPRKRKRRTVVIWDLDETLVLFASLYNGTYAHIHQKDVHTSVALGEQMMTFLLQTLETHFFFSDLHDTDIDHIHKILPDLENELDANTSDQEFGLTYSVNAEEKKARYAQICAIYERSQAVEFLDNENSNAFNAREALVGAIDEFSCGWLREARILLRELDARSANSSKMNDDSPTERTFVNVLVTNTQFVPALCKCLIYGLHKYFPVDQVYSSSKVHKRSCFETIVERYGQRADNDTEVDFLAVGDGLEEEYVSKELGLAFHKVQSHQDLRQLRYSLFQKN</sequence>
<feature type="binding site" evidence="8">
    <location>
        <position position="364"/>
    </location>
    <ligand>
        <name>Mg(2+)</name>
        <dbReference type="ChEBI" id="CHEBI:18420"/>
    </ligand>
</feature>
<dbReference type="PANTHER" id="PTHR10190:SF16">
    <property type="entry name" value="DEVELOPMENTAL PROTEIN EYES ABSENT"/>
    <property type="match status" value="1"/>
</dbReference>
<evidence type="ECO:0000256" key="5">
    <source>
        <dbReference type="ARBA" id="ARBA00022912"/>
    </source>
</evidence>
<dbReference type="EMBL" id="DAKRPA010000245">
    <property type="protein sequence ID" value="DAZ94549.1"/>
    <property type="molecule type" value="Genomic_DNA"/>
</dbReference>
<comment type="cofactor">
    <cofactor evidence="8">
        <name>Mg(2+)</name>
        <dbReference type="ChEBI" id="CHEBI:18420"/>
    </cofactor>
    <text evidence="8">Binds 1 Mg(2+) ion per subunit.</text>
</comment>
<dbReference type="Gene3D" id="3.40.50.12350">
    <property type="match status" value="1"/>
</dbReference>
<dbReference type="SFLD" id="SFLDG01129">
    <property type="entry name" value="C1.5:_HAD__Beta-PGM__Phosphata"/>
    <property type="match status" value="1"/>
</dbReference>
<dbReference type="InterPro" id="IPR028472">
    <property type="entry name" value="EYA"/>
</dbReference>
<reference evidence="11" key="2">
    <citation type="journal article" date="2023" name="Microbiol Resour">
        <title>Decontamination and Annotation of the Draft Genome Sequence of the Oomycete Lagenidium giganteum ARSEF 373.</title>
        <authorList>
            <person name="Morgan W.R."/>
            <person name="Tartar A."/>
        </authorList>
    </citation>
    <scope>NUCLEOTIDE SEQUENCE</scope>
    <source>
        <strain evidence="11">ARSEF 373</strain>
    </source>
</reference>
<feature type="binding site" evidence="8">
    <location>
        <position position="131"/>
    </location>
    <ligand>
        <name>Mg(2+)</name>
        <dbReference type="ChEBI" id="CHEBI:18420"/>
    </ligand>
</feature>
<feature type="compositionally biased region" description="Low complexity" evidence="9">
    <location>
        <begin position="66"/>
        <end position="76"/>
    </location>
</feature>
<accession>A0AAV2YN72</accession>
<evidence type="ECO:0000256" key="9">
    <source>
        <dbReference type="SAM" id="MobiDB-lite"/>
    </source>
</evidence>
<comment type="caution">
    <text evidence="11">The sequence shown here is derived from an EMBL/GenBank/DDBJ whole genome shotgun (WGS) entry which is preliminary data.</text>
</comment>
<dbReference type="GO" id="GO:0046872">
    <property type="term" value="F:metal ion binding"/>
    <property type="evidence" value="ECO:0007669"/>
    <property type="project" value="UniProtKB-KW"/>
</dbReference>
<dbReference type="GO" id="GO:0030154">
    <property type="term" value="P:cell differentiation"/>
    <property type="evidence" value="ECO:0007669"/>
    <property type="project" value="TreeGrafter"/>
</dbReference>
<proteinExistence type="inferred from homology"/>
<comment type="similarity">
    <text evidence="1">Belongs to the HAD-like hydrolase superfamily. EYA family.</text>
</comment>
<evidence type="ECO:0000256" key="6">
    <source>
        <dbReference type="ARBA" id="ARBA00051722"/>
    </source>
</evidence>
<comment type="catalytic activity">
    <reaction evidence="6">
        <text>O-phospho-L-tyrosyl-[protein] + H2O = L-tyrosyl-[protein] + phosphate</text>
        <dbReference type="Rhea" id="RHEA:10684"/>
        <dbReference type="Rhea" id="RHEA-COMP:10136"/>
        <dbReference type="Rhea" id="RHEA-COMP:20101"/>
        <dbReference type="ChEBI" id="CHEBI:15377"/>
        <dbReference type="ChEBI" id="CHEBI:43474"/>
        <dbReference type="ChEBI" id="CHEBI:46858"/>
        <dbReference type="ChEBI" id="CHEBI:61978"/>
        <dbReference type="EC" id="3.1.3.48"/>
    </reaction>
</comment>
<gene>
    <name evidence="11" type="ORF">N0F65_002201</name>
</gene>
<evidence type="ECO:0000256" key="8">
    <source>
        <dbReference type="PIRSR" id="PIRSR628472-2"/>
    </source>
</evidence>
<feature type="binding site" evidence="8">
    <location>
        <position position="133"/>
    </location>
    <ligand>
        <name>Mg(2+)</name>
        <dbReference type="ChEBI" id="CHEBI:18420"/>
    </ligand>
</feature>